<reference evidence="2 3" key="1">
    <citation type="submission" date="2019-12" db="EMBL/GenBank/DDBJ databases">
        <title>Draft genome sequences Bradyrhizobium cajani AMBPC1010, Bradyrhizobium pachyrhizi AMBPC1040 and Bradyrhizobium yuanmingense ALSPC3051, three plant growth promoting strains isolated from nodules of Cajanus cajan L. in Dominican Republic.</title>
        <authorList>
            <person name="Flores-Felix J.D."/>
            <person name="Araujo J."/>
            <person name="Diaz-Alcantara C."/>
            <person name="Gonzalez-Andres F."/>
            <person name="Velazquez E."/>
        </authorList>
    </citation>
    <scope>NUCLEOTIDE SEQUENCE [LARGE SCALE GENOMIC DNA]</scope>
    <source>
        <strain evidence="2 3">1010</strain>
    </source>
</reference>
<comment type="caution">
    <text evidence="2">The sequence shown here is derived from an EMBL/GenBank/DDBJ whole genome shotgun (WGS) entry which is preliminary data.</text>
</comment>
<evidence type="ECO:0000313" key="3">
    <source>
        <dbReference type="Proteomes" id="UP000449969"/>
    </source>
</evidence>
<evidence type="ECO:0000313" key="2">
    <source>
        <dbReference type="EMBL" id="MVT72881.1"/>
    </source>
</evidence>
<organism evidence="2 3">
    <name type="scientific">Bradyrhizobium cajani</name>
    <dbReference type="NCBI Taxonomy" id="1928661"/>
    <lineage>
        <taxon>Bacteria</taxon>
        <taxon>Pseudomonadati</taxon>
        <taxon>Pseudomonadota</taxon>
        <taxon>Alphaproteobacteria</taxon>
        <taxon>Hyphomicrobiales</taxon>
        <taxon>Nitrobacteraceae</taxon>
        <taxon>Bradyrhizobium</taxon>
    </lineage>
</organism>
<feature type="compositionally biased region" description="Basic residues" evidence="1">
    <location>
        <begin position="62"/>
        <end position="71"/>
    </location>
</feature>
<protein>
    <submittedName>
        <fullName evidence="2">Uncharacterized protein</fullName>
    </submittedName>
</protein>
<name>A0A844TCX6_9BRAD</name>
<dbReference type="AlphaFoldDB" id="A0A844TCX6"/>
<accession>A0A844TCX6</accession>
<sequence length="71" mass="7947">MQRQNAKKNYIGIVTDTAEEDRLAGSSARAQPRVVSYLIGRLAAMLKRPGKAGDARSCPGTRPRHRQIRWN</sequence>
<dbReference type="EMBL" id="WQNE01000004">
    <property type="protein sequence ID" value="MVT72881.1"/>
    <property type="molecule type" value="Genomic_DNA"/>
</dbReference>
<gene>
    <name evidence="2" type="ORF">GPL20_07135</name>
</gene>
<proteinExistence type="predicted"/>
<evidence type="ECO:0000256" key="1">
    <source>
        <dbReference type="SAM" id="MobiDB-lite"/>
    </source>
</evidence>
<keyword evidence="3" id="KW-1185">Reference proteome</keyword>
<dbReference type="RefSeq" id="WP_246250145.1">
    <property type="nucleotide sequence ID" value="NZ_JANADL010000015.1"/>
</dbReference>
<feature type="region of interest" description="Disordered" evidence="1">
    <location>
        <begin position="49"/>
        <end position="71"/>
    </location>
</feature>
<dbReference type="Proteomes" id="UP000449969">
    <property type="component" value="Unassembled WGS sequence"/>
</dbReference>